<sequence>MQNVLNTLRVLEEVATRQPVGVGELARVLGMPKSSTQRALHTLNTAGWIRQARGEVTRWVLTTRALDVGRHATEELSLRDAGMPVLEELRARTEETIHLMVPEGDKVVLIERLQTPKAVRIVLPLGINLPLHASANGKAVLAHMQPAYIDRLMRTPLPGYTHTTITSNERLQGELAAIRRRGYATNSGEWRSDVAAVAAAVLDSDGVPVASLSISTPRTRMPEELVPTYGRHVKAAALALAARLGYARE</sequence>
<evidence type="ECO:0000256" key="3">
    <source>
        <dbReference type="ARBA" id="ARBA00023163"/>
    </source>
</evidence>
<evidence type="ECO:0000256" key="1">
    <source>
        <dbReference type="ARBA" id="ARBA00023015"/>
    </source>
</evidence>
<dbReference type="Gene3D" id="3.30.450.40">
    <property type="match status" value="1"/>
</dbReference>
<dbReference type="Gene3D" id="1.10.10.10">
    <property type="entry name" value="Winged helix-like DNA-binding domain superfamily/Winged helix DNA-binding domain"/>
    <property type="match status" value="1"/>
</dbReference>
<dbReference type="InterPro" id="IPR005471">
    <property type="entry name" value="Tscrpt_reg_IclR_N"/>
</dbReference>
<keyword evidence="3" id="KW-0804">Transcription</keyword>
<dbReference type="InterPro" id="IPR029016">
    <property type="entry name" value="GAF-like_dom_sf"/>
</dbReference>
<keyword evidence="1" id="KW-0805">Transcription regulation</keyword>
<dbReference type="SUPFAM" id="SSF55781">
    <property type="entry name" value="GAF domain-like"/>
    <property type="match status" value="1"/>
</dbReference>
<evidence type="ECO:0000313" key="7">
    <source>
        <dbReference type="Proteomes" id="UP001595699"/>
    </source>
</evidence>
<dbReference type="Pfam" id="PF01614">
    <property type="entry name" value="IclR_C"/>
    <property type="match status" value="1"/>
</dbReference>
<dbReference type="SMART" id="SM00346">
    <property type="entry name" value="HTH_ICLR"/>
    <property type="match status" value="1"/>
</dbReference>
<dbReference type="PROSITE" id="PS51078">
    <property type="entry name" value="ICLR_ED"/>
    <property type="match status" value="1"/>
</dbReference>
<dbReference type="InterPro" id="IPR036388">
    <property type="entry name" value="WH-like_DNA-bd_sf"/>
</dbReference>
<comment type="caution">
    <text evidence="6">The sequence shown here is derived from an EMBL/GenBank/DDBJ whole genome shotgun (WGS) entry which is preliminary data.</text>
</comment>
<organism evidence="6 7">
    <name type="scientific">Tenggerimyces flavus</name>
    <dbReference type="NCBI Taxonomy" id="1708749"/>
    <lineage>
        <taxon>Bacteria</taxon>
        <taxon>Bacillati</taxon>
        <taxon>Actinomycetota</taxon>
        <taxon>Actinomycetes</taxon>
        <taxon>Propionibacteriales</taxon>
        <taxon>Nocardioidaceae</taxon>
        <taxon>Tenggerimyces</taxon>
    </lineage>
</organism>
<feature type="domain" description="IclR-ED" evidence="5">
    <location>
        <begin position="64"/>
        <end position="246"/>
    </location>
</feature>
<dbReference type="Pfam" id="PF09339">
    <property type="entry name" value="HTH_IclR"/>
    <property type="match status" value="1"/>
</dbReference>
<dbReference type="InterPro" id="IPR050707">
    <property type="entry name" value="HTH_MetabolicPath_Reg"/>
</dbReference>
<dbReference type="InterPro" id="IPR036390">
    <property type="entry name" value="WH_DNA-bd_sf"/>
</dbReference>
<evidence type="ECO:0000259" key="4">
    <source>
        <dbReference type="PROSITE" id="PS51077"/>
    </source>
</evidence>
<dbReference type="InterPro" id="IPR014757">
    <property type="entry name" value="Tscrpt_reg_IclR_C"/>
</dbReference>
<evidence type="ECO:0000256" key="2">
    <source>
        <dbReference type="ARBA" id="ARBA00023125"/>
    </source>
</evidence>
<dbReference type="PANTHER" id="PTHR30136">
    <property type="entry name" value="HELIX-TURN-HELIX TRANSCRIPTIONAL REGULATOR, ICLR FAMILY"/>
    <property type="match status" value="1"/>
</dbReference>
<accession>A0ABV7Y6P5</accession>
<keyword evidence="2" id="KW-0238">DNA-binding</keyword>
<dbReference type="PANTHER" id="PTHR30136:SF24">
    <property type="entry name" value="HTH-TYPE TRANSCRIPTIONAL REPRESSOR ALLR"/>
    <property type="match status" value="1"/>
</dbReference>
<keyword evidence="7" id="KW-1185">Reference proteome</keyword>
<proteinExistence type="predicted"/>
<evidence type="ECO:0000259" key="5">
    <source>
        <dbReference type="PROSITE" id="PS51078"/>
    </source>
</evidence>
<dbReference type="EMBL" id="JBHRZH010000006">
    <property type="protein sequence ID" value="MFC3760961.1"/>
    <property type="molecule type" value="Genomic_DNA"/>
</dbReference>
<feature type="domain" description="HTH iclR-type" evidence="4">
    <location>
        <begin position="1"/>
        <end position="63"/>
    </location>
</feature>
<gene>
    <name evidence="6" type="ORF">ACFOUW_08920</name>
</gene>
<name>A0ABV7Y6P5_9ACTN</name>
<dbReference type="SUPFAM" id="SSF46785">
    <property type="entry name" value="Winged helix' DNA-binding domain"/>
    <property type="match status" value="1"/>
</dbReference>
<protein>
    <submittedName>
        <fullName evidence="6">IclR family transcriptional regulator</fullName>
    </submittedName>
</protein>
<dbReference type="Proteomes" id="UP001595699">
    <property type="component" value="Unassembled WGS sequence"/>
</dbReference>
<dbReference type="RefSeq" id="WP_205117192.1">
    <property type="nucleotide sequence ID" value="NZ_JAFBCM010000001.1"/>
</dbReference>
<evidence type="ECO:0000313" key="6">
    <source>
        <dbReference type="EMBL" id="MFC3760961.1"/>
    </source>
</evidence>
<reference evidence="7" key="1">
    <citation type="journal article" date="2019" name="Int. J. Syst. Evol. Microbiol.">
        <title>The Global Catalogue of Microorganisms (GCM) 10K type strain sequencing project: providing services to taxonomists for standard genome sequencing and annotation.</title>
        <authorList>
            <consortium name="The Broad Institute Genomics Platform"/>
            <consortium name="The Broad Institute Genome Sequencing Center for Infectious Disease"/>
            <person name="Wu L."/>
            <person name="Ma J."/>
        </authorList>
    </citation>
    <scope>NUCLEOTIDE SEQUENCE [LARGE SCALE GENOMIC DNA]</scope>
    <source>
        <strain evidence="7">CGMCC 4.7241</strain>
    </source>
</reference>
<dbReference type="PROSITE" id="PS51077">
    <property type="entry name" value="HTH_ICLR"/>
    <property type="match status" value="1"/>
</dbReference>